<dbReference type="EMBL" id="FNYC01000005">
    <property type="protein sequence ID" value="SEJ25268.1"/>
    <property type="molecule type" value="Genomic_DNA"/>
</dbReference>
<keyword evidence="3" id="KW-0238">DNA-binding</keyword>
<proteinExistence type="inferred from homology"/>
<protein>
    <submittedName>
        <fullName evidence="5">Type I restriction enzyme, S subunit</fullName>
    </submittedName>
</protein>
<feature type="domain" description="Type I restriction modification DNA specificity" evidence="4">
    <location>
        <begin position="102"/>
        <end position="181"/>
    </location>
</feature>
<gene>
    <name evidence="5" type="ORF">SAMN04487997_2838</name>
</gene>
<dbReference type="RefSeq" id="WP_139202444.1">
    <property type="nucleotide sequence ID" value="NZ_FNYC01000005.1"/>
</dbReference>
<keyword evidence="6" id="KW-1185">Reference proteome</keyword>
<dbReference type="OrthoDB" id="9798929at2"/>
<dbReference type="SUPFAM" id="SSF116734">
    <property type="entry name" value="DNA methylase specificity domain"/>
    <property type="match status" value="2"/>
</dbReference>
<reference evidence="5 6" key="1">
    <citation type="submission" date="2016-10" db="EMBL/GenBank/DDBJ databases">
        <authorList>
            <person name="de Groot N.N."/>
        </authorList>
    </citation>
    <scope>NUCLEOTIDE SEQUENCE [LARGE SCALE GENOMIC DNA]</scope>
    <source>
        <strain evidence="5 6">DSM 26515</strain>
    </source>
</reference>
<dbReference type="InterPro" id="IPR044946">
    <property type="entry name" value="Restrct_endonuc_typeI_TRD_sf"/>
</dbReference>
<evidence type="ECO:0000259" key="4">
    <source>
        <dbReference type="Pfam" id="PF01420"/>
    </source>
</evidence>
<dbReference type="Pfam" id="PF01420">
    <property type="entry name" value="Methylase_S"/>
    <property type="match status" value="2"/>
</dbReference>
<evidence type="ECO:0000313" key="6">
    <source>
        <dbReference type="Proteomes" id="UP000199420"/>
    </source>
</evidence>
<comment type="similarity">
    <text evidence="1">Belongs to the type-I restriction system S methylase family.</text>
</comment>
<dbReference type="PANTHER" id="PTHR30408:SF13">
    <property type="entry name" value="TYPE I RESTRICTION ENZYME HINDI SPECIFICITY SUBUNIT"/>
    <property type="match status" value="1"/>
</dbReference>
<name>A0A1H6X827_9GAMM</name>
<organism evidence="5 6">
    <name type="scientific">Frateuria terrea</name>
    <dbReference type="NCBI Taxonomy" id="529704"/>
    <lineage>
        <taxon>Bacteria</taxon>
        <taxon>Pseudomonadati</taxon>
        <taxon>Pseudomonadota</taxon>
        <taxon>Gammaproteobacteria</taxon>
        <taxon>Lysobacterales</taxon>
        <taxon>Rhodanobacteraceae</taxon>
        <taxon>Frateuria</taxon>
    </lineage>
</organism>
<dbReference type="Proteomes" id="UP000199420">
    <property type="component" value="Unassembled WGS sequence"/>
</dbReference>
<sequence>MSVWPKVKLKDLCERVTVGYVGPMAQQYVPSGVPFLRSLNVRPYRISLDKLMFIDEAFHHKIRKSALRPGDVAIVRTGYPGVACVVPESLPRSNCSDLVIVRPSKELNPHFLCAIFNSTFGRDVVAGNLVGAAQQHFNITVAKELVLSVPEKAEQDEIAAVLVAYDDLIENNRRRIALLERMAEQLYREWFVRFRFPEYRQAKFEKGKPVGWSSVPVAKAFRFTGGATPSKDTARYWKDGTINWFTPSDITAADGLFLGESGLKCTEEGLSSCSATLFPAYSVMMTSRATIGAIGINTTPACTNQGFIACLPNERYPLSYLYHWLKLSKDYFLSLCGGATFPELTKGTFKRIEVLTPPSSLVAEFDRRVAPIFSSMEKLERVNAVLAKTRDLLLPRLISGKLRVDQLDIQFPPSMPAQA</sequence>
<dbReference type="InterPro" id="IPR052021">
    <property type="entry name" value="Type-I_RS_S_subunit"/>
</dbReference>
<evidence type="ECO:0000256" key="2">
    <source>
        <dbReference type="ARBA" id="ARBA00022747"/>
    </source>
</evidence>
<dbReference type="GO" id="GO:0003677">
    <property type="term" value="F:DNA binding"/>
    <property type="evidence" value="ECO:0007669"/>
    <property type="project" value="UniProtKB-KW"/>
</dbReference>
<evidence type="ECO:0000256" key="1">
    <source>
        <dbReference type="ARBA" id="ARBA00010923"/>
    </source>
</evidence>
<dbReference type="CDD" id="cd17273">
    <property type="entry name" value="RMtype1_S_EcoJA69PI-TRD1-CR1_like"/>
    <property type="match status" value="1"/>
</dbReference>
<dbReference type="Gene3D" id="1.10.287.1120">
    <property type="entry name" value="Bipartite methylase S protein"/>
    <property type="match status" value="1"/>
</dbReference>
<dbReference type="STRING" id="529704.SAMN02927913_2815"/>
<dbReference type="CDD" id="cd17246">
    <property type="entry name" value="RMtype1_S_SonII-TRD2-CR2_like"/>
    <property type="match status" value="1"/>
</dbReference>
<dbReference type="PANTHER" id="PTHR30408">
    <property type="entry name" value="TYPE-1 RESTRICTION ENZYME ECOKI SPECIFICITY PROTEIN"/>
    <property type="match status" value="1"/>
</dbReference>
<accession>A0A1H6X827</accession>
<keyword evidence="2" id="KW-0680">Restriction system</keyword>
<dbReference type="AlphaFoldDB" id="A0A1H6X827"/>
<dbReference type="Gene3D" id="3.90.220.20">
    <property type="entry name" value="DNA methylase specificity domains"/>
    <property type="match status" value="2"/>
</dbReference>
<evidence type="ECO:0000313" key="5">
    <source>
        <dbReference type="EMBL" id="SEJ25268.1"/>
    </source>
</evidence>
<dbReference type="InterPro" id="IPR000055">
    <property type="entry name" value="Restrct_endonuc_typeI_TRD"/>
</dbReference>
<dbReference type="GO" id="GO:0009307">
    <property type="term" value="P:DNA restriction-modification system"/>
    <property type="evidence" value="ECO:0007669"/>
    <property type="project" value="UniProtKB-KW"/>
</dbReference>
<evidence type="ECO:0000256" key="3">
    <source>
        <dbReference type="ARBA" id="ARBA00023125"/>
    </source>
</evidence>
<feature type="domain" description="Type I restriction modification DNA specificity" evidence="4">
    <location>
        <begin position="209"/>
        <end position="359"/>
    </location>
</feature>